<keyword evidence="11" id="KW-1185">Reference proteome</keyword>
<dbReference type="PROSITE" id="PS50049">
    <property type="entry name" value="THD_2"/>
    <property type="match status" value="1"/>
</dbReference>
<dbReference type="Pfam" id="PF00229">
    <property type="entry name" value="TNF"/>
    <property type="match status" value="1"/>
</dbReference>
<dbReference type="Proteomes" id="UP000291343">
    <property type="component" value="Unassembled WGS sequence"/>
</dbReference>
<dbReference type="GO" id="GO:0005164">
    <property type="term" value="F:tumor necrosis factor receptor binding"/>
    <property type="evidence" value="ECO:0007669"/>
    <property type="project" value="InterPro"/>
</dbReference>
<dbReference type="InterPro" id="IPR008983">
    <property type="entry name" value="Tumour_necrosis_fac-like_dom"/>
</dbReference>
<comment type="similarity">
    <text evidence="2">Belongs to the tumor necrosis factor family.</text>
</comment>
<dbReference type="GO" id="GO:0005125">
    <property type="term" value="F:cytokine activity"/>
    <property type="evidence" value="ECO:0007669"/>
    <property type="project" value="UniProtKB-KW"/>
</dbReference>
<evidence type="ECO:0000256" key="4">
    <source>
        <dbReference type="ARBA" id="ARBA00022525"/>
    </source>
</evidence>
<feature type="region of interest" description="Disordered" evidence="7">
    <location>
        <begin position="274"/>
        <end position="309"/>
    </location>
</feature>
<evidence type="ECO:0000256" key="3">
    <source>
        <dbReference type="ARBA" id="ARBA00022514"/>
    </source>
</evidence>
<evidence type="ECO:0000313" key="11">
    <source>
        <dbReference type="Proteomes" id="UP000291343"/>
    </source>
</evidence>
<keyword evidence="8" id="KW-0472">Membrane</keyword>
<dbReference type="OrthoDB" id="6159739at2759"/>
<dbReference type="InterPro" id="IPR051748">
    <property type="entry name" value="TNF_Ligand_Superfamily"/>
</dbReference>
<evidence type="ECO:0000256" key="8">
    <source>
        <dbReference type="SAM" id="Phobius"/>
    </source>
</evidence>
<gene>
    <name evidence="10" type="ORF">LSTR_LSTR004899</name>
</gene>
<keyword evidence="4" id="KW-0964">Secreted</keyword>
<feature type="domain" description="THD" evidence="9">
    <location>
        <begin position="326"/>
        <end position="468"/>
    </location>
</feature>
<evidence type="ECO:0000256" key="5">
    <source>
        <dbReference type="ARBA" id="ARBA00023157"/>
    </source>
</evidence>
<sequence length="474" mass="53776">MVAYTNGDKSGISTSKNERVPTTKTHSSKSTTTEISIPDTDCYQTNCKRFEKQISRISRAIHHIHSTKNNSFSSRIFLVKTVGLILLFCDIVYLNFYLSRTESVLHLTLKKIEKLETELRYSRLTTKILRSDFNFAKDANNKITNDIITTISSLIKQKEISKFDDENTFDNLFVRQNDNTMRHFVQKSVDRKLDGIDDEVLIFSNENLKLPLENEKAEPISKKPTLHAHVDVENNGANEFTVDIKGLLDRSEDQMNLDNSTLFFSNETVRSLSAVDDDDDDDDDHGSRTRREAHTERRGKHQSHGKQKKRAQHINCNFFCCSSGPLAVLLRGIHPEVIIEDGGLIAPWVADRNGAGDYPFKDFNFREGNGKIEISGKGLYLIYAQVFYLSANHLNGFSINLQKSGAQEDSEIARCSVDITSKRTSEVSCYSSVIRQLLPGDKIYLVQRERNSRILHGEGYTYFGLVALNSPPKC</sequence>
<evidence type="ECO:0000256" key="6">
    <source>
        <dbReference type="ARBA" id="ARBA00023180"/>
    </source>
</evidence>
<feature type="region of interest" description="Disordered" evidence="7">
    <location>
        <begin position="1"/>
        <end position="34"/>
    </location>
</feature>
<dbReference type="GO" id="GO:0016020">
    <property type="term" value="C:membrane"/>
    <property type="evidence" value="ECO:0007669"/>
    <property type="project" value="InterPro"/>
</dbReference>
<keyword evidence="3" id="KW-0202">Cytokine</keyword>
<feature type="compositionally biased region" description="Basic residues" evidence="7">
    <location>
        <begin position="297"/>
        <end position="309"/>
    </location>
</feature>
<reference evidence="10 11" key="1">
    <citation type="journal article" date="2017" name="Gigascience">
        <title>Genome sequence of the small brown planthopper, Laodelphax striatellus.</title>
        <authorList>
            <person name="Zhu J."/>
            <person name="Jiang F."/>
            <person name="Wang X."/>
            <person name="Yang P."/>
            <person name="Bao Y."/>
            <person name="Zhao W."/>
            <person name="Wang W."/>
            <person name="Lu H."/>
            <person name="Wang Q."/>
            <person name="Cui N."/>
            <person name="Li J."/>
            <person name="Chen X."/>
            <person name="Luo L."/>
            <person name="Yu J."/>
            <person name="Kang L."/>
            <person name="Cui F."/>
        </authorList>
    </citation>
    <scope>NUCLEOTIDE SEQUENCE [LARGE SCALE GENOMIC DNA]</scope>
    <source>
        <strain evidence="10">Lst14</strain>
    </source>
</reference>
<comment type="subcellular location">
    <subcellularLocation>
        <location evidence="1">Secreted</location>
    </subcellularLocation>
</comment>
<evidence type="ECO:0000313" key="10">
    <source>
        <dbReference type="EMBL" id="RZF47190.1"/>
    </source>
</evidence>
<evidence type="ECO:0000259" key="9">
    <source>
        <dbReference type="PROSITE" id="PS50049"/>
    </source>
</evidence>
<dbReference type="GO" id="GO:0006955">
    <property type="term" value="P:immune response"/>
    <property type="evidence" value="ECO:0007669"/>
    <property type="project" value="InterPro"/>
</dbReference>
<keyword evidence="8" id="KW-0812">Transmembrane</keyword>
<evidence type="ECO:0000256" key="7">
    <source>
        <dbReference type="SAM" id="MobiDB-lite"/>
    </source>
</evidence>
<dbReference type="GO" id="GO:0005615">
    <property type="term" value="C:extracellular space"/>
    <property type="evidence" value="ECO:0007669"/>
    <property type="project" value="UniProtKB-KW"/>
</dbReference>
<feature type="compositionally biased region" description="Low complexity" evidence="7">
    <location>
        <begin position="22"/>
        <end position="33"/>
    </location>
</feature>
<evidence type="ECO:0000256" key="1">
    <source>
        <dbReference type="ARBA" id="ARBA00004613"/>
    </source>
</evidence>
<accession>A0A482XNT2</accession>
<dbReference type="InterPro" id="IPR006052">
    <property type="entry name" value="TNF_dom"/>
</dbReference>
<organism evidence="10 11">
    <name type="scientific">Laodelphax striatellus</name>
    <name type="common">Small brown planthopper</name>
    <name type="synonym">Delphax striatella</name>
    <dbReference type="NCBI Taxonomy" id="195883"/>
    <lineage>
        <taxon>Eukaryota</taxon>
        <taxon>Metazoa</taxon>
        <taxon>Ecdysozoa</taxon>
        <taxon>Arthropoda</taxon>
        <taxon>Hexapoda</taxon>
        <taxon>Insecta</taxon>
        <taxon>Pterygota</taxon>
        <taxon>Neoptera</taxon>
        <taxon>Paraneoptera</taxon>
        <taxon>Hemiptera</taxon>
        <taxon>Auchenorrhyncha</taxon>
        <taxon>Fulgoroidea</taxon>
        <taxon>Delphacidae</taxon>
        <taxon>Criomorphinae</taxon>
        <taxon>Laodelphax</taxon>
    </lineage>
</organism>
<name>A0A482XNT2_LAOST</name>
<comment type="caution">
    <text evidence="10">The sequence shown here is derived from an EMBL/GenBank/DDBJ whole genome shotgun (WGS) entry which is preliminary data.</text>
</comment>
<dbReference type="AlphaFoldDB" id="A0A482XNT2"/>
<dbReference type="Gene3D" id="2.60.120.40">
    <property type="match status" value="1"/>
</dbReference>
<dbReference type="PANTHER" id="PTHR15151:SF24">
    <property type="entry name" value="A PROLIFERATION-INDUCING LIGAND-LIKE PROTEIN-RELATED"/>
    <property type="match status" value="1"/>
</dbReference>
<protein>
    <recommendedName>
        <fullName evidence="9">THD domain-containing protein</fullName>
    </recommendedName>
</protein>
<keyword evidence="8" id="KW-1133">Transmembrane helix</keyword>
<proteinExistence type="inferred from homology"/>
<feature type="compositionally biased region" description="Acidic residues" evidence="7">
    <location>
        <begin position="275"/>
        <end position="284"/>
    </location>
</feature>
<dbReference type="PANTHER" id="PTHR15151">
    <property type="entry name" value="PROTEIN EIGER"/>
    <property type="match status" value="1"/>
</dbReference>
<dbReference type="SMR" id="A0A482XNT2"/>
<dbReference type="SUPFAM" id="SSF49842">
    <property type="entry name" value="TNF-like"/>
    <property type="match status" value="1"/>
</dbReference>
<dbReference type="STRING" id="195883.A0A482XNT2"/>
<keyword evidence="5" id="KW-1015">Disulfide bond</keyword>
<feature type="compositionally biased region" description="Basic and acidic residues" evidence="7">
    <location>
        <begin position="285"/>
        <end position="296"/>
    </location>
</feature>
<dbReference type="InParanoid" id="A0A482XNT2"/>
<keyword evidence="6" id="KW-0325">Glycoprotein</keyword>
<feature type="transmembrane region" description="Helical" evidence="8">
    <location>
        <begin position="77"/>
        <end position="98"/>
    </location>
</feature>
<dbReference type="EMBL" id="QKKF02004629">
    <property type="protein sequence ID" value="RZF47190.1"/>
    <property type="molecule type" value="Genomic_DNA"/>
</dbReference>
<evidence type="ECO:0000256" key="2">
    <source>
        <dbReference type="ARBA" id="ARBA00008670"/>
    </source>
</evidence>